<protein>
    <submittedName>
        <fullName evidence="1">Uncharacterized protein</fullName>
    </submittedName>
</protein>
<gene>
    <name evidence="1" type="ORF">SAMN05216529_10765</name>
</gene>
<dbReference type="EMBL" id="UHJJ01000007">
    <property type="protein sequence ID" value="SUQ14612.1"/>
    <property type="molecule type" value="Genomic_DNA"/>
</dbReference>
<dbReference type="AlphaFoldDB" id="A0A315ZWW9"/>
<organism evidence="1 2">
    <name type="scientific">Faecalicatena contorta</name>
    <dbReference type="NCBI Taxonomy" id="39482"/>
    <lineage>
        <taxon>Bacteria</taxon>
        <taxon>Bacillati</taxon>
        <taxon>Bacillota</taxon>
        <taxon>Clostridia</taxon>
        <taxon>Lachnospirales</taxon>
        <taxon>Lachnospiraceae</taxon>
        <taxon>Faecalicatena</taxon>
    </lineage>
</organism>
<name>A0A315ZWW9_9FIRM</name>
<reference evidence="2" key="1">
    <citation type="submission" date="2017-07" db="EMBL/GenBank/DDBJ databases">
        <authorList>
            <person name="Varghese N."/>
            <person name="Submissions S."/>
        </authorList>
    </citation>
    <scope>NUCLEOTIDE SEQUENCE [LARGE SCALE GENOMIC DNA]</scope>
    <source>
        <strain evidence="2">NLAE-zl-C134</strain>
    </source>
</reference>
<sequence>MGMGIGINDTAPDEGKIKGKQESVACSVWFTSNGKIMPKMMKYQESDGEVVTIYPIHVITSAKKNYCGIPTIEFECESTMGRYSARFRLYYYIEKQEWKVIWQY</sequence>
<dbReference type="Proteomes" id="UP000254051">
    <property type="component" value="Unassembled WGS sequence"/>
</dbReference>
<proteinExistence type="predicted"/>
<accession>A0A315ZWW9</accession>
<evidence type="ECO:0000313" key="1">
    <source>
        <dbReference type="EMBL" id="SUQ14612.1"/>
    </source>
</evidence>
<dbReference type="OrthoDB" id="9796949at2"/>
<evidence type="ECO:0000313" key="2">
    <source>
        <dbReference type="Proteomes" id="UP000254051"/>
    </source>
</evidence>
<dbReference type="RefSeq" id="WP_109711666.1">
    <property type="nucleotide sequence ID" value="NZ_QGDS01000007.1"/>
</dbReference>
<keyword evidence="2" id="KW-1185">Reference proteome</keyword>